<accession>A0A1Y2CW21</accession>
<evidence type="ECO:0000313" key="2">
    <source>
        <dbReference type="EMBL" id="ORY51223.1"/>
    </source>
</evidence>
<evidence type="ECO:0008006" key="4">
    <source>
        <dbReference type="Google" id="ProtNLM"/>
    </source>
</evidence>
<dbReference type="AlphaFoldDB" id="A0A1Y2CW21"/>
<keyword evidence="3" id="KW-1185">Reference proteome</keyword>
<dbReference type="Proteomes" id="UP000193467">
    <property type="component" value="Unassembled WGS sequence"/>
</dbReference>
<sequence>MSSLPACSHGAPSSPFPSSSSSPPPSSCVPRLPPELIGCIIKLASESLGNSKAFKKRCALLYCCSLVAVEWRSWAEGELYGGRIFISSSRRASKLVRTLEIRTRLARKVKQLAFGDGDSPATTTDLRTYELLKLCSRLKELSLRLVYDFQIPWLAMVFSLRCLILDGHFNNPFFPEIYFASFVLPNLVEMHLEDCHGCRAGLWALLSPRTVPALRALTIYPFKPKGGFDEGLEELLVSQVSEELLSQLQILVVHESLLGDTSSRFNPSQLAEHDTTLLVNHVVEAQSTPSIDAVAQLVTTHPSVKRARIIFAESPPDPAQTKEERGVEREAQLEWVSWLEAEGFEAARQLGVELILEKDLAEHGVDSRVPKSLWRAKARVRAM</sequence>
<dbReference type="EMBL" id="MCGR01000108">
    <property type="protein sequence ID" value="ORY51223.1"/>
    <property type="molecule type" value="Genomic_DNA"/>
</dbReference>
<evidence type="ECO:0000313" key="3">
    <source>
        <dbReference type="Proteomes" id="UP000193467"/>
    </source>
</evidence>
<name>A0A1Y2CW21_9BASI</name>
<reference evidence="2 3" key="1">
    <citation type="submission" date="2016-07" db="EMBL/GenBank/DDBJ databases">
        <title>Pervasive Adenine N6-methylation of Active Genes in Fungi.</title>
        <authorList>
            <consortium name="DOE Joint Genome Institute"/>
            <person name="Mondo S.J."/>
            <person name="Dannebaum R.O."/>
            <person name="Kuo R.C."/>
            <person name="Labutti K."/>
            <person name="Haridas S."/>
            <person name="Kuo A."/>
            <person name="Salamov A."/>
            <person name="Ahrendt S.R."/>
            <person name="Lipzen A."/>
            <person name="Sullivan W."/>
            <person name="Andreopoulos W.B."/>
            <person name="Clum A."/>
            <person name="Lindquist E."/>
            <person name="Daum C."/>
            <person name="Ramamoorthy G.K."/>
            <person name="Gryganskyi A."/>
            <person name="Culley D."/>
            <person name="Magnuson J.K."/>
            <person name="James T.Y."/>
            <person name="O'Malley M.A."/>
            <person name="Stajich J.E."/>
            <person name="Spatafora J.W."/>
            <person name="Visel A."/>
            <person name="Grigoriev I.V."/>
        </authorList>
    </citation>
    <scope>NUCLEOTIDE SEQUENCE [LARGE SCALE GENOMIC DNA]</scope>
    <source>
        <strain evidence="2 3">62-1032</strain>
    </source>
</reference>
<comment type="caution">
    <text evidence="2">The sequence shown here is derived from an EMBL/GenBank/DDBJ whole genome shotgun (WGS) entry which is preliminary data.</text>
</comment>
<feature type="compositionally biased region" description="Low complexity" evidence="1">
    <location>
        <begin position="12"/>
        <end position="21"/>
    </location>
</feature>
<dbReference type="InParanoid" id="A0A1Y2CW21"/>
<gene>
    <name evidence="2" type="ORF">BCR35DRAFT_310720</name>
</gene>
<proteinExistence type="predicted"/>
<protein>
    <recommendedName>
        <fullName evidence="4">F-box domain-containing protein</fullName>
    </recommendedName>
</protein>
<feature type="region of interest" description="Disordered" evidence="1">
    <location>
        <begin position="1"/>
        <end position="29"/>
    </location>
</feature>
<evidence type="ECO:0000256" key="1">
    <source>
        <dbReference type="SAM" id="MobiDB-lite"/>
    </source>
</evidence>
<organism evidence="2 3">
    <name type="scientific">Leucosporidium creatinivorum</name>
    <dbReference type="NCBI Taxonomy" id="106004"/>
    <lineage>
        <taxon>Eukaryota</taxon>
        <taxon>Fungi</taxon>
        <taxon>Dikarya</taxon>
        <taxon>Basidiomycota</taxon>
        <taxon>Pucciniomycotina</taxon>
        <taxon>Microbotryomycetes</taxon>
        <taxon>Leucosporidiales</taxon>
        <taxon>Leucosporidium</taxon>
    </lineage>
</organism>